<name>A0A6P8AWW4_PYRGI</name>
<reference evidence="3" key="2">
    <citation type="submission" date="2019-10" db="EMBL/GenBank/DDBJ databases">
        <authorList>
            <consortium name="NCBI Genome Project"/>
        </authorList>
    </citation>
    <scope>NUCLEOTIDE SEQUENCE</scope>
    <source>
        <strain evidence="3">NI907</strain>
    </source>
</reference>
<protein>
    <recommendedName>
        <fullName evidence="4">DUF1941 family protein</fullName>
    </recommendedName>
</protein>
<organism evidence="2 3">
    <name type="scientific">Pyricularia grisea</name>
    <name type="common">Crabgrass-specific blast fungus</name>
    <name type="synonym">Magnaporthe grisea</name>
    <dbReference type="NCBI Taxonomy" id="148305"/>
    <lineage>
        <taxon>Eukaryota</taxon>
        <taxon>Fungi</taxon>
        <taxon>Dikarya</taxon>
        <taxon>Ascomycota</taxon>
        <taxon>Pezizomycotina</taxon>
        <taxon>Sordariomycetes</taxon>
        <taxon>Sordariomycetidae</taxon>
        <taxon>Magnaporthales</taxon>
        <taxon>Pyriculariaceae</taxon>
        <taxon>Pyricularia</taxon>
    </lineage>
</organism>
<dbReference type="InterPro" id="IPR008709">
    <property type="entry name" value="Neurochondrin"/>
</dbReference>
<proteinExistence type="predicted"/>
<gene>
    <name evidence="3" type="ORF">PgNI_08884</name>
</gene>
<dbReference type="RefSeq" id="XP_030979408.1">
    <property type="nucleotide sequence ID" value="XM_031128874.1"/>
</dbReference>
<dbReference type="OrthoDB" id="8962942at2759"/>
<dbReference type="InterPro" id="IPR016024">
    <property type="entry name" value="ARM-type_fold"/>
</dbReference>
<dbReference type="SUPFAM" id="SSF48371">
    <property type="entry name" value="ARM repeat"/>
    <property type="match status" value="1"/>
</dbReference>
<reference evidence="3" key="3">
    <citation type="submission" date="2025-08" db="UniProtKB">
        <authorList>
            <consortium name="RefSeq"/>
        </authorList>
    </citation>
    <scope>IDENTIFICATION</scope>
    <source>
        <strain evidence="3">NI907</strain>
    </source>
</reference>
<reference evidence="2 3" key="1">
    <citation type="journal article" date="2019" name="Mol. Biol. Evol.">
        <title>Blast fungal genomes show frequent chromosomal changes, gene gains and losses, and effector gene turnover.</title>
        <authorList>
            <person name="Gomez Luciano L.B."/>
            <person name="Jason Tsai I."/>
            <person name="Chuma I."/>
            <person name="Tosa Y."/>
            <person name="Chen Y.H."/>
            <person name="Li J.Y."/>
            <person name="Li M.Y."/>
            <person name="Jade Lu M.Y."/>
            <person name="Nakayashiki H."/>
            <person name="Li W.H."/>
        </authorList>
    </citation>
    <scope>NUCLEOTIDE SEQUENCE [LARGE SCALE GENOMIC DNA]</scope>
    <source>
        <strain evidence="2 3">NI907</strain>
    </source>
</reference>
<evidence type="ECO:0000313" key="2">
    <source>
        <dbReference type="Proteomes" id="UP000515153"/>
    </source>
</evidence>
<sequence>MQDAKVSEELSGSQGSGSGSEAQTTAPEQASLQRIKDLLKTKDDTSRFVGLALLKSVLDNTPELQQDGTIIQQLWGFIPGKFLDRLLRAGSSPSPSPNSKDMLDLAVAVIHTFTLLLPEESRSDEKLIARIPMLYSAILQSSENTTVLILQALLTLVSYPQGAQTLAQIEDLSNLVEIAPTQPLVLNVLSFAFLGSMTIANTIDARSALAHKVEQVLADLVRSFTGTDGVTLLDFLADFLRRLDDHFLPSNPPWLSTLVGYIRNLTSSRPTHAARSAYVNLAATLVHVYPIQAPNLLFADAKGDSEKPFSYVFINLLLIDLRASFPALLEQLNSPGYQNTARRLASDFDVVSCYIGFLMRSLVGDDLDEGPHTPLSIPPDLLLKLRKAMSETMSVTIEFLRDRWDASVAGAMGLHPDARAGEAKTSKGSRLTIAWDSIKAKVGEDILVLSAIRCLAVWLREDDNELLRKEAMGLLDMFLDLYKLSGLGGLDFRRPVLVALEGIMTLEEATEALLNQDGWKVLTVDLLSIASSGSTDDDFSRGTDIVRIILPIAENERPGSREEWLDVTTAVAAWDILGKQLSTAALEFYVATLQLVTSILANAHPSIQRRYKHTINAISGLATQLRCQSGRKHDDLNESLQDVLDTIAGMG</sequence>
<dbReference type="PANTHER" id="PTHR13109:SF7">
    <property type="entry name" value="NEUROCHONDRIN"/>
    <property type="match status" value="1"/>
</dbReference>
<dbReference type="Pfam" id="PF05536">
    <property type="entry name" value="Neurochondrin"/>
    <property type="match status" value="1"/>
</dbReference>
<evidence type="ECO:0000313" key="3">
    <source>
        <dbReference type="RefSeq" id="XP_030979408.1"/>
    </source>
</evidence>
<dbReference type="PANTHER" id="PTHR13109">
    <property type="entry name" value="NEUROCHONDRIN"/>
    <property type="match status" value="1"/>
</dbReference>
<dbReference type="AlphaFoldDB" id="A0A6P8AWW4"/>
<dbReference type="GeneID" id="41963782"/>
<evidence type="ECO:0008006" key="4">
    <source>
        <dbReference type="Google" id="ProtNLM"/>
    </source>
</evidence>
<accession>A0A6P8AWW4</accession>
<evidence type="ECO:0000256" key="1">
    <source>
        <dbReference type="SAM" id="MobiDB-lite"/>
    </source>
</evidence>
<dbReference type="Proteomes" id="UP000515153">
    <property type="component" value="Chromosome V"/>
</dbReference>
<keyword evidence="2" id="KW-1185">Reference proteome</keyword>
<dbReference type="KEGG" id="pgri:PgNI_08884"/>
<feature type="region of interest" description="Disordered" evidence="1">
    <location>
        <begin position="1"/>
        <end position="30"/>
    </location>
</feature>